<dbReference type="Proteomes" id="UP001152523">
    <property type="component" value="Unassembled WGS sequence"/>
</dbReference>
<protein>
    <submittedName>
        <fullName evidence="2">Uncharacterized protein</fullName>
    </submittedName>
</protein>
<dbReference type="Pfam" id="PF03140">
    <property type="entry name" value="DUF247"/>
    <property type="match status" value="1"/>
</dbReference>
<gene>
    <name evidence="2" type="ORF">CEPIT_LOCUS37679</name>
</gene>
<comment type="caution">
    <text evidence="2">The sequence shown here is derived from an EMBL/GenBank/DDBJ whole genome shotgun (WGS) entry which is preliminary data.</text>
</comment>
<dbReference type="InterPro" id="IPR004158">
    <property type="entry name" value="DUF247_pln"/>
</dbReference>
<sequence>MEGINSMEVEMNVVESEMEGRNDSIEEEGEGLIRSNNVEVDPGTLVIQVIQSKLMGLPKLLTQSGRVRFQSCIFRVPQQLLGTNSEADARPYQPRAFSIGPYHHGKPHLKEMQEYKLRFLKRLIQRTMKKKGVGLAQYVDAVKGLEEEARDLYSEFIHLSSAEFVEMLVLDGCFVVEILRASKPGYFKLDESDNPLLSITQFILRNCHHDLYCLENQIPYIVLQTLFTLTETEDDDCYTFPAGCLDSLANLAIDFFRGIEDGEEVDAEELQRDYRDQHLLNLLRKNYSLPVVPPGKATRASCLPRQTNTWDIKSISKLRRAGIKLKAQDVMRSLVDVRFERGVIWMPLLVLDDKMCDILLNCVAFEICAESFKRDGRVMSDYAWFLFCLIKTDEDVAILCEAEVLQNHLGMAGEVTAFVARLGMAALSNNGGCRTDYFRELYGDVNIYYDNNVHIYLAEGKHKYFSSPWSLISLLAAIFLLLLTVLQTIVAILDLKKKS</sequence>
<reference evidence="2" key="1">
    <citation type="submission" date="2022-07" db="EMBL/GenBank/DDBJ databases">
        <authorList>
            <person name="Macas J."/>
            <person name="Novak P."/>
            <person name="Neumann P."/>
        </authorList>
    </citation>
    <scope>NUCLEOTIDE SEQUENCE</scope>
</reference>
<dbReference type="EMBL" id="CAMAPF010001017">
    <property type="protein sequence ID" value="CAH9139563.1"/>
    <property type="molecule type" value="Genomic_DNA"/>
</dbReference>
<organism evidence="2 3">
    <name type="scientific">Cuscuta epithymum</name>
    <dbReference type="NCBI Taxonomy" id="186058"/>
    <lineage>
        <taxon>Eukaryota</taxon>
        <taxon>Viridiplantae</taxon>
        <taxon>Streptophyta</taxon>
        <taxon>Embryophyta</taxon>
        <taxon>Tracheophyta</taxon>
        <taxon>Spermatophyta</taxon>
        <taxon>Magnoliopsida</taxon>
        <taxon>eudicotyledons</taxon>
        <taxon>Gunneridae</taxon>
        <taxon>Pentapetalae</taxon>
        <taxon>asterids</taxon>
        <taxon>lamiids</taxon>
        <taxon>Solanales</taxon>
        <taxon>Convolvulaceae</taxon>
        <taxon>Cuscuteae</taxon>
        <taxon>Cuscuta</taxon>
        <taxon>Cuscuta subgen. Cuscuta</taxon>
    </lineage>
</organism>
<keyword evidence="1" id="KW-1133">Transmembrane helix</keyword>
<proteinExistence type="predicted"/>
<keyword evidence="1" id="KW-0472">Membrane</keyword>
<name>A0AAV0FW24_9ASTE</name>
<dbReference type="PANTHER" id="PTHR31170:SF25">
    <property type="entry name" value="BNAA09G04570D PROTEIN"/>
    <property type="match status" value="1"/>
</dbReference>
<evidence type="ECO:0000256" key="1">
    <source>
        <dbReference type="SAM" id="Phobius"/>
    </source>
</evidence>
<feature type="transmembrane region" description="Helical" evidence="1">
    <location>
        <begin position="469"/>
        <end position="493"/>
    </location>
</feature>
<evidence type="ECO:0000313" key="2">
    <source>
        <dbReference type="EMBL" id="CAH9139563.1"/>
    </source>
</evidence>
<dbReference type="PANTHER" id="PTHR31170">
    <property type="entry name" value="BNAC04G53230D PROTEIN"/>
    <property type="match status" value="1"/>
</dbReference>
<evidence type="ECO:0000313" key="3">
    <source>
        <dbReference type="Proteomes" id="UP001152523"/>
    </source>
</evidence>
<keyword evidence="1" id="KW-0812">Transmembrane</keyword>
<accession>A0AAV0FW24</accession>
<keyword evidence="3" id="KW-1185">Reference proteome</keyword>
<dbReference type="AlphaFoldDB" id="A0AAV0FW24"/>